<organism evidence="2 3">
    <name type="scientific">Cylicostephanus goldi</name>
    <name type="common">Nematode worm</name>
    <dbReference type="NCBI Taxonomy" id="71465"/>
    <lineage>
        <taxon>Eukaryota</taxon>
        <taxon>Metazoa</taxon>
        <taxon>Ecdysozoa</taxon>
        <taxon>Nematoda</taxon>
        <taxon>Chromadorea</taxon>
        <taxon>Rhabditida</taxon>
        <taxon>Rhabditina</taxon>
        <taxon>Rhabditomorpha</taxon>
        <taxon>Strongyloidea</taxon>
        <taxon>Strongylidae</taxon>
        <taxon>Cylicostephanus</taxon>
    </lineage>
</organism>
<dbReference type="Proteomes" id="UP000271889">
    <property type="component" value="Unassembled WGS sequence"/>
</dbReference>
<accession>A0A3P7MC87</accession>
<feature type="compositionally biased region" description="Basic and acidic residues" evidence="1">
    <location>
        <begin position="119"/>
        <end position="128"/>
    </location>
</feature>
<dbReference type="OrthoDB" id="10472942at2759"/>
<gene>
    <name evidence="2" type="ORF">CGOC_LOCUS8956</name>
</gene>
<feature type="region of interest" description="Disordered" evidence="1">
    <location>
        <begin position="107"/>
        <end position="134"/>
    </location>
</feature>
<protein>
    <submittedName>
        <fullName evidence="2">Uncharacterized protein</fullName>
    </submittedName>
</protein>
<dbReference type="EMBL" id="UYRV01105426">
    <property type="protein sequence ID" value="VDN21123.1"/>
    <property type="molecule type" value="Genomic_DNA"/>
</dbReference>
<evidence type="ECO:0000256" key="1">
    <source>
        <dbReference type="SAM" id="MobiDB-lite"/>
    </source>
</evidence>
<sequence>MGSFQIHAEVSSVITTTDGYTTLAAMLEDNHMRATVTPGRFCIMGHSMISYMSEDSFDVSVHYSNNPLSEDGKQVVRAVREAKESEDKKLFLMDWLSRNEDIWKKSSERRAHYRRKMRKELEEKAKKETSHKKE</sequence>
<proteinExistence type="predicted"/>
<dbReference type="AlphaFoldDB" id="A0A3P7MC87"/>
<name>A0A3P7MC87_CYLGO</name>
<evidence type="ECO:0000313" key="2">
    <source>
        <dbReference type="EMBL" id="VDN21123.1"/>
    </source>
</evidence>
<reference evidence="2 3" key="1">
    <citation type="submission" date="2018-11" db="EMBL/GenBank/DDBJ databases">
        <authorList>
            <consortium name="Pathogen Informatics"/>
        </authorList>
    </citation>
    <scope>NUCLEOTIDE SEQUENCE [LARGE SCALE GENOMIC DNA]</scope>
</reference>
<evidence type="ECO:0000313" key="3">
    <source>
        <dbReference type="Proteomes" id="UP000271889"/>
    </source>
</evidence>
<keyword evidence="3" id="KW-1185">Reference proteome</keyword>